<evidence type="ECO:0000313" key="4">
    <source>
        <dbReference type="Proteomes" id="UP000187455"/>
    </source>
</evidence>
<dbReference type="GO" id="GO:0071108">
    <property type="term" value="P:protein K48-linked deubiquitination"/>
    <property type="evidence" value="ECO:0007669"/>
    <property type="project" value="TreeGrafter"/>
</dbReference>
<dbReference type="Pfam" id="PF04424">
    <property type="entry name" value="MINDY_DUB"/>
    <property type="match status" value="1"/>
</dbReference>
<accession>A0A1R0GUL9</accession>
<dbReference type="InterPro" id="IPR007518">
    <property type="entry name" value="MINDY"/>
</dbReference>
<evidence type="ECO:0000256" key="1">
    <source>
        <dbReference type="SAM" id="MobiDB-lite"/>
    </source>
</evidence>
<organism evidence="3 4">
    <name type="scientific">Smittium mucronatum</name>
    <dbReference type="NCBI Taxonomy" id="133383"/>
    <lineage>
        <taxon>Eukaryota</taxon>
        <taxon>Fungi</taxon>
        <taxon>Fungi incertae sedis</taxon>
        <taxon>Zoopagomycota</taxon>
        <taxon>Kickxellomycotina</taxon>
        <taxon>Harpellomycetes</taxon>
        <taxon>Harpellales</taxon>
        <taxon>Legeriomycetaceae</taxon>
        <taxon>Smittium</taxon>
    </lineage>
</organism>
<dbReference type="STRING" id="133383.A0A1R0GUL9"/>
<proteinExistence type="predicted"/>
<sequence length="454" mass="49586">MNAPGIDEIYKLKSIVWTAPETNVKNTLKIVTQNKNGPCPLIAIANTLVLQGKIQIPGTSILAGDLIKILGNFLESKKQDDSSETTVQDIEYTISQLPDLLTGLNVNVQFDSIRGVATTSSPATRIFKTFGVDLVHGWVVDPIDQSELFELLVNECRNSYEGAVDYVFKADSASGGLVLTQTHQHLDSDSTVEKAVRVNTFLSKSSTMITPYGLSLLGDLLPDNHLCVIFRNNHFCTMYRKHRGELFLLANDEGLAQDENVCWETLVDVQQMGSSFVDCNFRSLEQGSDFANTGGGMVERTLVDDQGKVDDSTDGDYALALQLQEKEDIVAARTGSNGRFREALYETESNQRGSKKGQFGAPGDSLYGVPYVSGINGNGSNRAINSAAAQSGQLNRQLYSNAVNNSIGADESYLDSRYEPSNMDYLDASNKKNNFKQTPTNGFKKESSSSCIIS</sequence>
<gene>
    <name evidence="3" type="ORF">AYI68_g5352</name>
</gene>
<name>A0A1R0GUL9_9FUNG</name>
<dbReference type="Proteomes" id="UP000187455">
    <property type="component" value="Unassembled WGS sequence"/>
</dbReference>
<dbReference type="InterPro" id="IPR033979">
    <property type="entry name" value="MINDY_domain"/>
</dbReference>
<dbReference type="AlphaFoldDB" id="A0A1R0GUL9"/>
<reference evidence="3 4" key="1">
    <citation type="journal article" date="2016" name="Mol. Biol. Evol.">
        <title>Genome-Wide Survey of Gut Fungi (Harpellales) Reveals the First Horizontally Transferred Ubiquitin Gene from a Mosquito Host.</title>
        <authorList>
            <person name="Wang Y."/>
            <person name="White M.M."/>
            <person name="Kvist S."/>
            <person name="Moncalvo J.M."/>
        </authorList>
    </citation>
    <scope>NUCLEOTIDE SEQUENCE [LARGE SCALE GENOMIC DNA]</scope>
    <source>
        <strain evidence="3 4">ALG-7-W6</strain>
    </source>
</reference>
<dbReference type="OrthoDB" id="10261212at2759"/>
<protein>
    <submittedName>
        <fullName evidence="3">Protein FAM63A</fullName>
    </submittedName>
</protein>
<dbReference type="GO" id="GO:0071944">
    <property type="term" value="C:cell periphery"/>
    <property type="evidence" value="ECO:0007669"/>
    <property type="project" value="TreeGrafter"/>
</dbReference>
<feature type="compositionally biased region" description="Polar residues" evidence="1">
    <location>
        <begin position="431"/>
        <end position="441"/>
    </location>
</feature>
<evidence type="ECO:0000259" key="2">
    <source>
        <dbReference type="Pfam" id="PF04424"/>
    </source>
</evidence>
<dbReference type="GO" id="GO:1990380">
    <property type="term" value="F:K48-linked deubiquitinase activity"/>
    <property type="evidence" value="ECO:0007669"/>
    <property type="project" value="InterPro"/>
</dbReference>
<dbReference type="EMBL" id="LSSL01003377">
    <property type="protein sequence ID" value="OLY80548.1"/>
    <property type="molecule type" value="Genomic_DNA"/>
</dbReference>
<keyword evidence="4" id="KW-1185">Reference proteome</keyword>
<dbReference type="GO" id="GO:0004843">
    <property type="term" value="F:cysteine-type deubiquitinase activity"/>
    <property type="evidence" value="ECO:0007669"/>
    <property type="project" value="InterPro"/>
</dbReference>
<feature type="region of interest" description="Disordered" evidence="1">
    <location>
        <begin position="429"/>
        <end position="454"/>
    </location>
</feature>
<dbReference type="GO" id="GO:0005829">
    <property type="term" value="C:cytosol"/>
    <property type="evidence" value="ECO:0007669"/>
    <property type="project" value="TreeGrafter"/>
</dbReference>
<comment type="caution">
    <text evidence="3">The sequence shown here is derived from an EMBL/GenBank/DDBJ whole genome shotgun (WGS) entry which is preliminary data.</text>
</comment>
<dbReference type="PANTHER" id="PTHR18063:SF6">
    <property type="entry name" value="UBIQUITIN CARBOXYL-TERMINAL HYDROLASE"/>
    <property type="match status" value="1"/>
</dbReference>
<dbReference type="PANTHER" id="PTHR18063">
    <property type="entry name" value="NF-E2 INDUCIBLE PROTEIN"/>
    <property type="match status" value="1"/>
</dbReference>
<dbReference type="GO" id="GO:0016807">
    <property type="term" value="F:cysteine-type carboxypeptidase activity"/>
    <property type="evidence" value="ECO:0007669"/>
    <property type="project" value="TreeGrafter"/>
</dbReference>
<evidence type="ECO:0000313" key="3">
    <source>
        <dbReference type="EMBL" id="OLY80548.1"/>
    </source>
</evidence>
<feature type="domain" description="MINDY deubiquitinase" evidence="2">
    <location>
        <begin position="9"/>
        <end position="281"/>
    </location>
</feature>